<gene>
    <name evidence="6" type="primary">malR</name>
    <name evidence="6" type="ORF">HMPREF0444_0746</name>
</gene>
<dbReference type="Proteomes" id="UP000005926">
    <property type="component" value="Unassembled WGS sequence"/>
</dbReference>
<evidence type="ECO:0000313" key="6">
    <source>
        <dbReference type="EMBL" id="EEW37387.1"/>
    </source>
</evidence>
<accession>C8NFQ1</accession>
<dbReference type="PANTHER" id="PTHR30146">
    <property type="entry name" value="LACI-RELATED TRANSCRIPTIONAL REPRESSOR"/>
    <property type="match status" value="1"/>
</dbReference>
<dbReference type="PROSITE" id="PS00356">
    <property type="entry name" value="HTH_LACI_1"/>
    <property type="match status" value="1"/>
</dbReference>
<feature type="domain" description="HTH cro/C1-type" evidence="5">
    <location>
        <begin position="4"/>
        <end position="47"/>
    </location>
</feature>
<protein>
    <submittedName>
        <fullName evidence="6">HTH-type transcriptional regulator MalR</fullName>
    </submittedName>
</protein>
<sequence length="327" mass="36559">MASTIKDVAKLSGVSPSTVTRVLQDKSSISEATKKKVREAMASLNYHPNVNARSLASNKTNVIGVVLPKDSDIFYQNSFFPAVIRGISQTAADHQYSIQLCTGKDTNQRLAILKDTILGKRVDGLIFLYGEIEDPLVEFAIDQEFPAVVIGKTLSPLISFVDNNNEKAGFDATEYIIQKGAKSIAFIGGRDQLFVSRDRLKGYEKALKKYDIPINDSLIAQVSEFTREQGYHTLKELLKEGNIDGLVTADSLFTEGAVRYLNEKQIHLPIITFDSVQPSVRIDAYVDIHTLELGRSSFKLLRNVIKSYNNKNMMCYRQIIDHSIKEM</sequence>
<proteinExistence type="predicted"/>
<dbReference type="RefSeq" id="WP_005606668.1">
    <property type="nucleotide sequence ID" value="NZ_CP102283.1"/>
</dbReference>
<dbReference type="CDD" id="cd01392">
    <property type="entry name" value="HTH_LacI"/>
    <property type="match status" value="1"/>
</dbReference>
<dbReference type="PANTHER" id="PTHR30146:SF109">
    <property type="entry name" value="HTH-TYPE TRANSCRIPTIONAL REGULATOR GALS"/>
    <property type="match status" value="1"/>
</dbReference>
<dbReference type="eggNOG" id="COG1609">
    <property type="taxonomic scope" value="Bacteria"/>
</dbReference>
<dbReference type="EMBL" id="ACKZ01000016">
    <property type="protein sequence ID" value="EEW37387.1"/>
    <property type="molecule type" value="Genomic_DNA"/>
</dbReference>
<evidence type="ECO:0000256" key="2">
    <source>
        <dbReference type="ARBA" id="ARBA00023125"/>
    </source>
</evidence>
<dbReference type="GO" id="GO:0003700">
    <property type="term" value="F:DNA-binding transcription factor activity"/>
    <property type="evidence" value="ECO:0007669"/>
    <property type="project" value="TreeGrafter"/>
</dbReference>
<dbReference type="AlphaFoldDB" id="C8NFQ1"/>
<dbReference type="InterPro" id="IPR000843">
    <property type="entry name" value="HTH_LacI"/>
</dbReference>
<dbReference type="SUPFAM" id="SSF47413">
    <property type="entry name" value="lambda repressor-like DNA-binding domains"/>
    <property type="match status" value="1"/>
</dbReference>
<dbReference type="InterPro" id="IPR010982">
    <property type="entry name" value="Lambda_DNA-bd_dom_sf"/>
</dbReference>
<keyword evidence="3" id="KW-0804">Transcription</keyword>
<dbReference type="InterPro" id="IPR001761">
    <property type="entry name" value="Peripla_BP/Lac1_sug-bd_dom"/>
</dbReference>
<evidence type="ECO:0000313" key="7">
    <source>
        <dbReference type="Proteomes" id="UP000005926"/>
    </source>
</evidence>
<evidence type="ECO:0000259" key="5">
    <source>
        <dbReference type="PROSITE" id="PS50943"/>
    </source>
</evidence>
<dbReference type="InterPro" id="IPR001387">
    <property type="entry name" value="Cro/C1-type_HTH"/>
</dbReference>
<dbReference type="HOGENOM" id="CLU_037628_6_2_9"/>
<reference evidence="6 7" key="1">
    <citation type="submission" date="2009-08" db="EMBL/GenBank/DDBJ databases">
        <authorList>
            <person name="Muzny D."/>
            <person name="Qin X."/>
            <person name="Deng J."/>
            <person name="Jiang H."/>
            <person name="Liu Y."/>
            <person name="Qu J."/>
            <person name="Song X.-Z."/>
            <person name="Zhang L."/>
            <person name="Thornton R."/>
            <person name="Coyle M."/>
            <person name="Francisco L."/>
            <person name="Jackson L."/>
            <person name="Javaid M."/>
            <person name="Korchina V."/>
            <person name="Kovar C."/>
            <person name="Mata R."/>
            <person name="Mathew T."/>
            <person name="Ngo R."/>
            <person name="Nguyen L."/>
            <person name="Nguyen N."/>
            <person name="Okwuonu G."/>
            <person name="Ongeri F."/>
            <person name="Pham C."/>
            <person name="Simmons D."/>
            <person name="Wilczek-Boney K."/>
            <person name="Hale W."/>
            <person name="Jakkamsetti A."/>
            <person name="Pham P."/>
            <person name="Ruth R."/>
            <person name="San Lucas F."/>
            <person name="Warren J."/>
            <person name="Zhang J."/>
            <person name="Zhao Z."/>
            <person name="Zhou C."/>
            <person name="Zhu D."/>
            <person name="Lee S."/>
            <person name="Bess C."/>
            <person name="Blankenburg K."/>
            <person name="Forbes L."/>
            <person name="Fu Q."/>
            <person name="Gubbala S."/>
            <person name="Hirani K."/>
            <person name="Jayaseelan J.C."/>
            <person name="Lara F."/>
            <person name="Munidasa M."/>
            <person name="Palculict T."/>
            <person name="Patil S."/>
            <person name="Pu L.-L."/>
            <person name="Saada N."/>
            <person name="Tang L."/>
            <person name="Weissenberger G."/>
            <person name="Zhu Y."/>
            <person name="Hemphill L."/>
            <person name="Shang Y."/>
            <person name="Youmans B."/>
            <person name="Ayvaz T."/>
            <person name="Ross M."/>
            <person name="Santibanez J."/>
            <person name="Aqrawi P."/>
            <person name="Gross S."/>
            <person name="Joshi V."/>
            <person name="Fowler G."/>
            <person name="Nazareth L."/>
            <person name="Reid J."/>
            <person name="Worley K."/>
            <person name="Petrosino J."/>
            <person name="Highlander S."/>
            <person name="Gibbs R."/>
        </authorList>
    </citation>
    <scope>NUCLEOTIDE SEQUENCE [LARGE SCALE GENOMIC DNA]</scope>
    <source>
        <strain evidence="6 7">ATCC 49175</strain>
    </source>
</reference>
<dbReference type="PROSITE" id="PS50932">
    <property type="entry name" value="HTH_LACI_2"/>
    <property type="match status" value="1"/>
</dbReference>
<organism evidence="6 7">
    <name type="scientific">Granulicatella adiacens ATCC 49175</name>
    <dbReference type="NCBI Taxonomy" id="638301"/>
    <lineage>
        <taxon>Bacteria</taxon>
        <taxon>Bacillati</taxon>
        <taxon>Bacillota</taxon>
        <taxon>Bacilli</taxon>
        <taxon>Lactobacillales</taxon>
        <taxon>Carnobacteriaceae</taxon>
        <taxon>Granulicatella</taxon>
    </lineage>
</organism>
<feature type="domain" description="HTH lacI-type" evidence="4">
    <location>
        <begin position="3"/>
        <end position="57"/>
    </location>
</feature>
<keyword evidence="7" id="KW-1185">Reference proteome</keyword>
<evidence type="ECO:0000256" key="3">
    <source>
        <dbReference type="ARBA" id="ARBA00023163"/>
    </source>
</evidence>
<dbReference type="STRING" id="638301.HMPREF0444_0746"/>
<dbReference type="PROSITE" id="PS50943">
    <property type="entry name" value="HTH_CROC1"/>
    <property type="match status" value="1"/>
</dbReference>
<comment type="caution">
    <text evidence="6">The sequence shown here is derived from an EMBL/GenBank/DDBJ whole genome shotgun (WGS) entry which is preliminary data.</text>
</comment>
<dbReference type="GeneID" id="78412914"/>
<dbReference type="SUPFAM" id="SSF53822">
    <property type="entry name" value="Periplasmic binding protein-like I"/>
    <property type="match status" value="1"/>
</dbReference>
<keyword evidence="1" id="KW-0805">Transcription regulation</keyword>
<dbReference type="GO" id="GO:0000976">
    <property type="term" value="F:transcription cis-regulatory region binding"/>
    <property type="evidence" value="ECO:0007669"/>
    <property type="project" value="TreeGrafter"/>
</dbReference>
<name>C8NFQ1_9LACT</name>
<dbReference type="Pfam" id="PF00356">
    <property type="entry name" value="LacI"/>
    <property type="match status" value="1"/>
</dbReference>
<dbReference type="InterPro" id="IPR028082">
    <property type="entry name" value="Peripla_BP_I"/>
</dbReference>
<dbReference type="Gene3D" id="3.40.50.2300">
    <property type="match status" value="2"/>
</dbReference>
<evidence type="ECO:0000256" key="1">
    <source>
        <dbReference type="ARBA" id="ARBA00023015"/>
    </source>
</evidence>
<keyword evidence="2" id="KW-0238">DNA-binding</keyword>
<dbReference type="Gene3D" id="1.10.260.40">
    <property type="entry name" value="lambda repressor-like DNA-binding domains"/>
    <property type="match status" value="1"/>
</dbReference>
<evidence type="ECO:0000259" key="4">
    <source>
        <dbReference type="PROSITE" id="PS50932"/>
    </source>
</evidence>
<dbReference type="Pfam" id="PF00532">
    <property type="entry name" value="Peripla_BP_1"/>
    <property type="match status" value="1"/>
</dbReference>
<dbReference type="SMART" id="SM00354">
    <property type="entry name" value="HTH_LACI"/>
    <property type="match status" value="1"/>
</dbReference>